<dbReference type="OrthoDB" id="3976380at2759"/>
<feature type="region of interest" description="Disordered" evidence="2">
    <location>
        <begin position="408"/>
        <end position="430"/>
    </location>
</feature>
<protein>
    <submittedName>
        <fullName evidence="3">LADA_0E09428g1_1</fullName>
    </submittedName>
</protein>
<evidence type="ECO:0000256" key="1">
    <source>
        <dbReference type="SAM" id="Coils"/>
    </source>
</evidence>
<feature type="compositionally biased region" description="Polar residues" evidence="2">
    <location>
        <begin position="503"/>
        <end position="512"/>
    </location>
</feature>
<dbReference type="Proteomes" id="UP000190274">
    <property type="component" value="Chromosome E"/>
</dbReference>
<feature type="coiled-coil region" evidence="1">
    <location>
        <begin position="254"/>
        <end position="288"/>
    </location>
</feature>
<reference evidence="4" key="1">
    <citation type="submission" date="2016-03" db="EMBL/GenBank/DDBJ databases">
        <authorList>
            <person name="Devillers H."/>
        </authorList>
    </citation>
    <scope>NUCLEOTIDE SEQUENCE [LARGE SCALE GENOMIC DNA]</scope>
</reference>
<dbReference type="AlphaFoldDB" id="A0A1G4JDN8"/>
<proteinExistence type="predicted"/>
<evidence type="ECO:0000313" key="4">
    <source>
        <dbReference type="Proteomes" id="UP000190274"/>
    </source>
</evidence>
<evidence type="ECO:0000313" key="3">
    <source>
        <dbReference type="EMBL" id="SCU88311.1"/>
    </source>
</evidence>
<evidence type="ECO:0000256" key="2">
    <source>
        <dbReference type="SAM" id="MobiDB-lite"/>
    </source>
</evidence>
<accession>A0A1G4JDN8</accession>
<sequence>MSSKVIIGGAVTVAAGYALYEYQLQQRQQRSALQPAASIPGRDTHAFEKKGESAGAKLDDVANKGREQLNQLARDTDEKVTSTMEEVERAKAKGSQWVWEHLGEAQDAAEDRRDKYLERSGELHAMVEDAAERERAKQNAIKRFVTGTRDQISSDLRNIKEGVSDDASSIRDALVGAKKQGSDTAKSWEDSARQSAQDAKDATHETSESIFNWGFSRAEKARALAIQEYDQAHKHYDDLRDQYKSESGVFSGGSEELKKKLDEAQAQLESYKHKLEDATAKYSQYTTDNINELSNKLEEQDRKLRKKGFFKWLTGDDSGSPKARDVDEIASHSVVGWGETAEALAKEELDELVRNKKIGPSEAQRRLDELAKIKNEGWFTYKGKNDEDLAKRAAKALEGWGETASQLAQDEYEEARRALPQSSQSVSDAVETAKQKLDVAKKQLDQTTSTWWAQGKDKKNELHEKAQQQYAEAEREYKDSLEALTDWSEKAKGKFWGGADSALDSTKSTADTLHSKAKQGLNSVQDYVQDKKD</sequence>
<feature type="compositionally biased region" description="Basic and acidic residues" evidence="2">
    <location>
        <begin position="186"/>
        <end position="207"/>
    </location>
</feature>
<keyword evidence="4" id="KW-1185">Reference proteome</keyword>
<gene>
    <name evidence="3" type="ORF">LADA_0E09428G</name>
</gene>
<organism evidence="3 4">
    <name type="scientific">Lachancea dasiensis</name>
    <dbReference type="NCBI Taxonomy" id="1072105"/>
    <lineage>
        <taxon>Eukaryota</taxon>
        <taxon>Fungi</taxon>
        <taxon>Dikarya</taxon>
        <taxon>Ascomycota</taxon>
        <taxon>Saccharomycotina</taxon>
        <taxon>Saccharomycetes</taxon>
        <taxon>Saccharomycetales</taxon>
        <taxon>Saccharomycetaceae</taxon>
        <taxon>Lachancea</taxon>
    </lineage>
</organism>
<feature type="coiled-coil region" evidence="1">
    <location>
        <begin position="430"/>
        <end position="490"/>
    </location>
</feature>
<feature type="region of interest" description="Disordered" evidence="2">
    <location>
        <begin position="174"/>
        <end position="207"/>
    </location>
</feature>
<dbReference type="STRING" id="1266660.A0A1G4JDN8"/>
<keyword evidence="1" id="KW-0175">Coiled coil</keyword>
<name>A0A1G4JDN8_9SACH</name>
<feature type="region of interest" description="Disordered" evidence="2">
    <location>
        <begin position="498"/>
        <end position="533"/>
    </location>
</feature>
<dbReference type="EMBL" id="LT598455">
    <property type="protein sequence ID" value="SCU88311.1"/>
    <property type="molecule type" value="Genomic_DNA"/>
</dbReference>